<feature type="region of interest" description="Disordered" evidence="1">
    <location>
        <begin position="1"/>
        <end position="56"/>
    </location>
</feature>
<proteinExistence type="predicted"/>
<keyword evidence="3" id="KW-1185">Reference proteome</keyword>
<reference evidence="2 3" key="1">
    <citation type="journal article" date="2023" name="Commun. Biol.">
        <title>Reorganization of the ancestral sex-determining regions during the evolution of trioecy in Pleodorina starrii.</title>
        <authorList>
            <person name="Takahashi K."/>
            <person name="Suzuki S."/>
            <person name="Kawai-Toyooka H."/>
            <person name="Yamamoto K."/>
            <person name="Hamaji T."/>
            <person name="Ootsuki R."/>
            <person name="Yamaguchi H."/>
            <person name="Kawachi M."/>
            <person name="Higashiyama T."/>
            <person name="Nozaki H."/>
        </authorList>
    </citation>
    <scope>NUCLEOTIDE SEQUENCE [LARGE SCALE GENOMIC DNA]</scope>
    <source>
        <strain evidence="2 3">NIES-4479</strain>
    </source>
</reference>
<accession>A0A9W6BGZ5</accession>
<feature type="region of interest" description="Disordered" evidence="1">
    <location>
        <begin position="422"/>
        <end position="459"/>
    </location>
</feature>
<feature type="compositionally biased region" description="Gly residues" evidence="1">
    <location>
        <begin position="286"/>
        <end position="298"/>
    </location>
</feature>
<feature type="region of interest" description="Disordered" evidence="1">
    <location>
        <begin position="133"/>
        <end position="182"/>
    </location>
</feature>
<feature type="region of interest" description="Disordered" evidence="1">
    <location>
        <begin position="91"/>
        <end position="111"/>
    </location>
</feature>
<protein>
    <submittedName>
        <fullName evidence="2">Uncharacterized protein</fullName>
    </submittedName>
</protein>
<dbReference type="Proteomes" id="UP001165080">
    <property type="component" value="Unassembled WGS sequence"/>
</dbReference>
<dbReference type="EMBL" id="BRXU01000005">
    <property type="protein sequence ID" value="GLC52031.1"/>
    <property type="molecule type" value="Genomic_DNA"/>
</dbReference>
<feature type="region of interest" description="Disordered" evidence="1">
    <location>
        <begin position="265"/>
        <end position="303"/>
    </location>
</feature>
<gene>
    <name evidence="2" type="primary">PLEST003950</name>
    <name evidence="2" type="ORF">PLESTB_000574900</name>
</gene>
<evidence type="ECO:0000256" key="1">
    <source>
        <dbReference type="SAM" id="MobiDB-lite"/>
    </source>
</evidence>
<comment type="caution">
    <text evidence="2">The sequence shown here is derived from an EMBL/GenBank/DDBJ whole genome shotgun (WGS) entry which is preliminary data.</text>
</comment>
<feature type="compositionally biased region" description="Basic and acidic residues" evidence="1">
    <location>
        <begin position="439"/>
        <end position="459"/>
    </location>
</feature>
<name>A0A9W6BGZ5_9CHLO</name>
<feature type="compositionally biased region" description="Pro residues" evidence="1">
    <location>
        <begin position="162"/>
        <end position="177"/>
    </location>
</feature>
<organism evidence="2 3">
    <name type="scientific">Pleodorina starrii</name>
    <dbReference type="NCBI Taxonomy" id="330485"/>
    <lineage>
        <taxon>Eukaryota</taxon>
        <taxon>Viridiplantae</taxon>
        <taxon>Chlorophyta</taxon>
        <taxon>core chlorophytes</taxon>
        <taxon>Chlorophyceae</taxon>
        <taxon>CS clade</taxon>
        <taxon>Chlamydomonadales</taxon>
        <taxon>Volvocaceae</taxon>
        <taxon>Pleodorina</taxon>
    </lineage>
</organism>
<evidence type="ECO:0000313" key="2">
    <source>
        <dbReference type="EMBL" id="GLC52031.1"/>
    </source>
</evidence>
<feature type="compositionally biased region" description="Gly residues" evidence="1">
    <location>
        <begin position="101"/>
        <end position="111"/>
    </location>
</feature>
<feature type="compositionally biased region" description="Low complexity" evidence="1">
    <location>
        <begin position="135"/>
        <end position="146"/>
    </location>
</feature>
<feature type="compositionally biased region" description="Polar residues" evidence="1">
    <location>
        <begin position="1"/>
        <end position="10"/>
    </location>
</feature>
<feature type="compositionally biased region" description="Low complexity" evidence="1">
    <location>
        <begin position="422"/>
        <end position="434"/>
    </location>
</feature>
<evidence type="ECO:0000313" key="3">
    <source>
        <dbReference type="Proteomes" id="UP001165080"/>
    </source>
</evidence>
<sequence length="636" mass="64669">MNSKPSTTVLATGRWSEDNTGRKMSLRHPTYNDSCPTPRERPAAWADNDDSRGHGRRPVDVVAATSFTCGASCTVATPVLRDVRHIRNSLFPGIDGDDGGGGDGGGDGTGGLIVKDLARSLEGCRAPVAGDGEMQADAQQPQQQQQQHERNRQQQATSAVPAPAPPAPAGPGWPSPAPTADLIRQDPTSARRINVEGPEVTSGSTSGVARVLLGSGGAADGLRHRHCHCSGSSGRLRSPCGCGCCGGPPGRSPLEEVALELLSAGANSGDGGDGEASAGPCSISGSSGGGSGGGGGGEGEGERQAVDGWAWRLSPSVLPPCAEAEMAAWAVRHLRRRRRCSSGYGGSNAMVAATAAAAAATAAAAAAMEASAAAAQAAAVAAAAAEAAQQAAKAAAAAAAEWEEADWAPPVDHLGFVLRWPSASAQRQPPARQQTDGDDTARGVDDDVTKAGRRRCNGDDASRTFRRACQAGYMPTTRPYLPTDFLREWWAATAAAAPDGDVATSDSSLELSTAARGGGATAGCNDPWDGLHPDVGPESFDEGVVSYETVLSRPSLLAAGLSSLLETLSAAAAAAGRPAAAMEVREKQPAAAAAAAAATAVRPTRGSRRWAAAARRRIRGLGRRLSGCFLLVAPRD</sequence>
<dbReference type="AlphaFoldDB" id="A0A9W6BGZ5"/>